<name>A0A151SEW5_CAJCA</name>
<feature type="transmembrane region" description="Helical" evidence="2">
    <location>
        <begin position="20"/>
        <end position="37"/>
    </location>
</feature>
<dbReference type="Gramene" id="C.cajan_23951.t">
    <property type="protein sequence ID" value="C.cajan_23951.t"/>
    <property type="gene ID" value="C.cajan_23951"/>
</dbReference>
<protein>
    <submittedName>
        <fullName evidence="3">Uncharacterized protein</fullName>
    </submittedName>
</protein>
<accession>A0A151SEW5</accession>
<keyword evidence="4" id="KW-1185">Reference proteome</keyword>
<evidence type="ECO:0000256" key="1">
    <source>
        <dbReference type="SAM" id="MobiDB-lite"/>
    </source>
</evidence>
<feature type="non-terminal residue" evidence="3">
    <location>
        <position position="1"/>
    </location>
</feature>
<keyword evidence="2" id="KW-1133">Transmembrane helix</keyword>
<feature type="compositionally biased region" description="Polar residues" evidence="1">
    <location>
        <begin position="89"/>
        <end position="98"/>
    </location>
</feature>
<keyword evidence="2" id="KW-0812">Transmembrane</keyword>
<dbReference type="OMA" id="RICFCKK"/>
<keyword evidence="2" id="KW-0472">Membrane</keyword>
<feature type="region of interest" description="Disordered" evidence="1">
    <location>
        <begin position="77"/>
        <end position="98"/>
    </location>
</feature>
<organism evidence="3 4">
    <name type="scientific">Cajanus cajan</name>
    <name type="common">Pigeon pea</name>
    <name type="synonym">Cajanus indicus</name>
    <dbReference type="NCBI Taxonomy" id="3821"/>
    <lineage>
        <taxon>Eukaryota</taxon>
        <taxon>Viridiplantae</taxon>
        <taxon>Streptophyta</taxon>
        <taxon>Embryophyta</taxon>
        <taxon>Tracheophyta</taxon>
        <taxon>Spermatophyta</taxon>
        <taxon>Magnoliopsida</taxon>
        <taxon>eudicotyledons</taxon>
        <taxon>Gunneridae</taxon>
        <taxon>Pentapetalae</taxon>
        <taxon>rosids</taxon>
        <taxon>fabids</taxon>
        <taxon>Fabales</taxon>
        <taxon>Fabaceae</taxon>
        <taxon>Papilionoideae</taxon>
        <taxon>50 kb inversion clade</taxon>
        <taxon>NPAAA clade</taxon>
        <taxon>indigoferoid/millettioid clade</taxon>
        <taxon>Phaseoleae</taxon>
        <taxon>Cajanus</taxon>
    </lineage>
</organism>
<dbReference type="EMBL" id="KQ483414">
    <property type="protein sequence ID" value="KYP53372.1"/>
    <property type="molecule type" value="Genomic_DNA"/>
</dbReference>
<evidence type="ECO:0000256" key="2">
    <source>
        <dbReference type="SAM" id="Phobius"/>
    </source>
</evidence>
<evidence type="ECO:0000313" key="4">
    <source>
        <dbReference type="Proteomes" id="UP000075243"/>
    </source>
</evidence>
<dbReference type="AlphaFoldDB" id="A0A151SEW5"/>
<reference evidence="3" key="1">
    <citation type="journal article" date="2012" name="Nat. Biotechnol.">
        <title>Draft genome sequence of pigeonpea (Cajanus cajan), an orphan legume crop of resource-poor farmers.</title>
        <authorList>
            <person name="Varshney R.K."/>
            <person name="Chen W."/>
            <person name="Li Y."/>
            <person name="Bharti A.K."/>
            <person name="Saxena R.K."/>
            <person name="Schlueter J.A."/>
            <person name="Donoghue M.T."/>
            <person name="Azam S."/>
            <person name="Fan G."/>
            <person name="Whaley A.M."/>
            <person name="Farmer A.D."/>
            <person name="Sheridan J."/>
            <person name="Iwata A."/>
            <person name="Tuteja R."/>
            <person name="Penmetsa R.V."/>
            <person name="Wu W."/>
            <person name="Upadhyaya H.D."/>
            <person name="Yang S.P."/>
            <person name="Shah T."/>
            <person name="Saxena K.B."/>
            <person name="Michael T."/>
            <person name="McCombie W.R."/>
            <person name="Yang B."/>
            <person name="Zhang G."/>
            <person name="Yang H."/>
            <person name="Wang J."/>
            <person name="Spillane C."/>
            <person name="Cook D.R."/>
            <person name="May G.D."/>
            <person name="Xu X."/>
            <person name="Jackson S.A."/>
        </authorList>
    </citation>
    <scope>NUCLEOTIDE SEQUENCE [LARGE SCALE GENOMIC DNA]</scope>
</reference>
<gene>
    <name evidence="3" type="ORF">KK1_024751</name>
</gene>
<evidence type="ECO:0000313" key="3">
    <source>
        <dbReference type="EMBL" id="KYP53372.1"/>
    </source>
</evidence>
<proteinExistence type="predicted"/>
<sequence>KQFLKTMLYEKMDFTRNSSHILAFLLAFFVITTYMDMKSEAQYFRGPCTGHSECQRICPTCSNCNCVHALCLCQKQPMADTSDPPSGEISLNNKENIY</sequence>
<dbReference type="Proteomes" id="UP000075243">
    <property type="component" value="Unassembled WGS sequence"/>
</dbReference>